<keyword evidence="4 7" id="KW-0812">Transmembrane</keyword>
<feature type="transmembrane region" description="Helical" evidence="7">
    <location>
        <begin position="95"/>
        <end position="118"/>
    </location>
</feature>
<dbReference type="PROSITE" id="PS50928">
    <property type="entry name" value="ABC_TM1"/>
    <property type="match status" value="1"/>
</dbReference>
<keyword evidence="5 7" id="KW-1133">Transmembrane helix</keyword>
<keyword evidence="3" id="KW-1003">Cell membrane</keyword>
<evidence type="ECO:0000256" key="3">
    <source>
        <dbReference type="ARBA" id="ARBA00022475"/>
    </source>
</evidence>
<name>A0AAU8DQM9_9ACTN</name>
<dbReference type="GO" id="GO:0055085">
    <property type="term" value="P:transmembrane transport"/>
    <property type="evidence" value="ECO:0007669"/>
    <property type="project" value="InterPro"/>
</dbReference>
<dbReference type="SUPFAM" id="SSF161098">
    <property type="entry name" value="MetI-like"/>
    <property type="match status" value="1"/>
</dbReference>
<feature type="transmembrane region" description="Helical" evidence="7">
    <location>
        <begin position="151"/>
        <end position="174"/>
    </location>
</feature>
<dbReference type="GO" id="GO:0005886">
    <property type="term" value="C:plasma membrane"/>
    <property type="evidence" value="ECO:0007669"/>
    <property type="project" value="UniProtKB-SubCell"/>
</dbReference>
<dbReference type="PANTHER" id="PTHR43227">
    <property type="entry name" value="BLL4140 PROTEIN"/>
    <property type="match status" value="1"/>
</dbReference>
<dbReference type="InterPro" id="IPR000515">
    <property type="entry name" value="MetI-like"/>
</dbReference>
<dbReference type="Pfam" id="PF00528">
    <property type="entry name" value="BPD_transp_1"/>
    <property type="match status" value="1"/>
</dbReference>
<accession>A0AAU8DQM9</accession>
<feature type="transmembrane region" description="Helical" evidence="7">
    <location>
        <begin position="256"/>
        <end position="282"/>
    </location>
</feature>
<dbReference type="AlphaFoldDB" id="A0AAU8DQM9"/>
<keyword evidence="2 7" id="KW-0813">Transport</keyword>
<comment type="similarity">
    <text evidence="7">Belongs to the binding-protein-dependent transport system permease family.</text>
</comment>
<dbReference type="RefSeq" id="WP_353649277.1">
    <property type="nucleotide sequence ID" value="NZ_CP159218.1"/>
</dbReference>
<dbReference type="InterPro" id="IPR050809">
    <property type="entry name" value="UgpAE/MalFG_permease"/>
</dbReference>
<evidence type="ECO:0000313" key="9">
    <source>
        <dbReference type="EMBL" id="XCG63662.1"/>
    </source>
</evidence>
<sequence>MVAPLLLVLAVVLAVPLVRLLIVSMQKYGLDQLIGGREATFVGLQQYGDILASQEFWAALSRTVQFVVVAVGLTVGLGLALAHLLAKVARPVRTFLMLSMVTVWAMPPIIAMPIWRWLIDQRFGVLNYVLFKVGVLPTRTFNWFKEPLTGWMVITAIVVWGALPFVVISLHAALTGVSKDHVEAARLDGAGAWRVFRFVTLPAIRPTLMIVITLSIIWDYRVFAQIWLLRDIGANKDSYYTIGIWSYVESFSNKNFGYGAAIALISVLLLGVLSAVAVRNVLRSSDEESRS</sequence>
<proteinExistence type="inferred from homology"/>
<feature type="domain" description="ABC transmembrane type-1" evidence="8">
    <location>
        <begin position="60"/>
        <end position="277"/>
    </location>
</feature>
<dbReference type="InterPro" id="IPR035906">
    <property type="entry name" value="MetI-like_sf"/>
</dbReference>
<evidence type="ECO:0000259" key="8">
    <source>
        <dbReference type="PROSITE" id="PS50928"/>
    </source>
</evidence>
<evidence type="ECO:0000256" key="2">
    <source>
        <dbReference type="ARBA" id="ARBA00022448"/>
    </source>
</evidence>
<dbReference type="EMBL" id="CP159218">
    <property type="protein sequence ID" value="XCG63662.1"/>
    <property type="molecule type" value="Genomic_DNA"/>
</dbReference>
<evidence type="ECO:0000256" key="1">
    <source>
        <dbReference type="ARBA" id="ARBA00004651"/>
    </source>
</evidence>
<evidence type="ECO:0000256" key="4">
    <source>
        <dbReference type="ARBA" id="ARBA00022692"/>
    </source>
</evidence>
<dbReference type="Gene3D" id="1.10.3720.10">
    <property type="entry name" value="MetI-like"/>
    <property type="match status" value="1"/>
</dbReference>
<dbReference type="PANTHER" id="PTHR43227:SF8">
    <property type="entry name" value="DIACETYLCHITOBIOSE UPTAKE SYSTEM PERMEASE PROTEIN DASB"/>
    <property type="match status" value="1"/>
</dbReference>
<comment type="subcellular location">
    <subcellularLocation>
        <location evidence="1 7">Cell membrane</location>
        <topology evidence="1 7">Multi-pass membrane protein</topology>
    </subcellularLocation>
</comment>
<keyword evidence="6 7" id="KW-0472">Membrane</keyword>
<feature type="transmembrane region" description="Helical" evidence="7">
    <location>
        <begin position="195"/>
        <end position="218"/>
    </location>
</feature>
<evidence type="ECO:0000256" key="6">
    <source>
        <dbReference type="ARBA" id="ARBA00023136"/>
    </source>
</evidence>
<protein>
    <submittedName>
        <fullName evidence="9">Sugar ABC transporter permease</fullName>
    </submittedName>
</protein>
<feature type="transmembrane region" description="Helical" evidence="7">
    <location>
        <begin position="64"/>
        <end position="86"/>
    </location>
</feature>
<dbReference type="CDD" id="cd06261">
    <property type="entry name" value="TM_PBP2"/>
    <property type="match status" value="1"/>
</dbReference>
<organism evidence="9">
    <name type="scientific">Nakamurella sp. A5-74</name>
    <dbReference type="NCBI Taxonomy" id="3158264"/>
    <lineage>
        <taxon>Bacteria</taxon>
        <taxon>Bacillati</taxon>
        <taxon>Actinomycetota</taxon>
        <taxon>Actinomycetes</taxon>
        <taxon>Nakamurellales</taxon>
        <taxon>Nakamurellaceae</taxon>
        <taxon>Nakamurella</taxon>
    </lineage>
</organism>
<evidence type="ECO:0000256" key="5">
    <source>
        <dbReference type="ARBA" id="ARBA00022989"/>
    </source>
</evidence>
<gene>
    <name evidence="9" type="ORF">ABLG96_21170</name>
</gene>
<evidence type="ECO:0000256" key="7">
    <source>
        <dbReference type="RuleBase" id="RU363032"/>
    </source>
</evidence>
<reference evidence="9" key="1">
    <citation type="submission" date="2024-05" db="EMBL/GenBank/DDBJ databases">
        <authorList>
            <person name="Cai S.Y."/>
            <person name="Jin L.M."/>
            <person name="Li H.R."/>
        </authorList>
    </citation>
    <scope>NUCLEOTIDE SEQUENCE</scope>
    <source>
        <strain evidence="9">A5-74</strain>
    </source>
</reference>